<dbReference type="GeneID" id="81369530"/>
<feature type="transmembrane region" description="Helical" evidence="20">
    <location>
        <begin position="314"/>
        <end position="336"/>
    </location>
</feature>
<sequence length="395" mass="44029">MRYTLGEKEKGTKEPKKSSNVLWGRRKQVSTVSGLVSLLFVLFGQLYVLFAQICMSHFGGSLQDGSRKLVEVWPMAFYNDYLPGITLGPVLGYAGWIAFQGLLYWVLPGRIAYSPPTPGGNILPYRMNGLLSFSLTIAVVAVAAACNGAKLIAGLAENWTSFLVVANVYGLLVALLAQIKGYTMPTCEKDRRMSGSLIHDFMAGVELNPRLGSSWDLKLFHIGRLAMNAWIVIDISFMAQQYRQFGSVSNSIIIVTILHSIYVVDFFYNEEWYLATIDMAHDHFGFYLGWGSAVWLPVIYTSQAQYLSSHFVHLSPFACGAILTTGILGYILFRLANFQKDILRRTQGKCQIFGSKPRVVQAQYTTADGKVHQSLLLRSGMSYSYRKCAYGKTDC</sequence>
<dbReference type="GO" id="GO:0016132">
    <property type="term" value="P:brassinosteroid biosynthetic process"/>
    <property type="evidence" value="ECO:0007669"/>
    <property type="project" value="TreeGrafter"/>
</dbReference>
<evidence type="ECO:0000256" key="4">
    <source>
        <dbReference type="ARBA" id="ARBA00022548"/>
    </source>
</evidence>
<feature type="transmembrane region" description="Helical" evidence="20">
    <location>
        <begin position="81"/>
        <end position="107"/>
    </location>
</feature>
<evidence type="ECO:0000256" key="14">
    <source>
        <dbReference type="ARBA" id="ARBA00023136"/>
    </source>
</evidence>
<dbReference type="InterPro" id="IPR001171">
    <property type="entry name" value="ERG24_DHCR-like"/>
</dbReference>
<reference evidence="21" key="2">
    <citation type="journal article" date="2023" name="IMA Fungus">
        <title>Comparative genomic study of the Penicillium genus elucidates a diverse pangenome and 15 lateral gene transfer events.</title>
        <authorList>
            <person name="Petersen C."/>
            <person name="Sorensen T."/>
            <person name="Nielsen M.R."/>
            <person name="Sondergaard T.E."/>
            <person name="Sorensen J.L."/>
            <person name="Fitzpatrick D.A."/>
            <person name="Frisvad J.C."/>
            <person name="Nielsen K.L."/>
        </authorList>
    </citation>
    <scope>NUCLEOTIDE SEQUENCE</scope>
    <source>
        <strain evidence="21">IBT 29677</strain>
    </source>
</reference>
<dbReference type="RefSeq" id="XP_056489852.1">
    <property type="nucleotide sequence ID" value="XM_056630550.1"/>
</dbReference>
<evidence type="ECO:0000256" key="3">
    <source>
        <dbReference type="ARBA" id="ARBA00022516"/>
    </source>
</evidence>
<evidence type="ECO:0000256" key="5">
    <source>
        <dbReference type="ARBA" id="ARBA00022692"/>
    </source>
</evidence>
<keyword evidence="8" id="KW-0521">NADP</keyword>
<evidence type="ECO:0000256" key="19">
    <source>
        <dbReference type="ARBA" id="ARBA00042688"/>
    </source>
</evidence>
<keyword evidence="10 20" id="KW-1133">Transmembrane helix</keyword>
<keyword evidence="6" id="KW-0152">Cholesterol biosynthesis</keyword>
<dbReference type="OrthoDB" id="5326588at2759"/>
<feature type="transmembrane region" description="Helical" evidence="20">
    <location>
        <begin position="159"/>
        <end position="179"/>
    </location>
</feature>
<keyword evidence="7" id="KW-0256">Endoplasmic reticulum</keyword>
<evidence type="ECO:0000256" key="11">
    <source>
        <dbReference type="ARBA" id="ARBA00023002"/>
    </source>
</evidence>
<keyword evidence="13 20" id="KW-0443">Lipid metabolism</keyword>
<evidence type="ECO:0000256" key="10">
    <source>
        <dbReference type="ARBA" id="ARBA00022989"/>
    </source>
</evidence>
<dbReference type="EC" id="1.3.1.21" evidence="17"/>
<keyword evidence="16 20" id="KW-0753">Steroid metabolism</keyword>
<dbReference type="GO" id="GO:0047598">
    <property type="term" value="F:7-dehydrocholesterol reductase activity"/>
    <property type="evidence" value="ECO:0007669"/>
    <property type="project" value="UniProtKB-EC"/>
</dbReference>
<evidence type="ECO:0000256" key="17">
    <source>
        <dbReference type="ARBA" id="ARBA00038851"/>
    </source>
</evidence>
<dbReference type="GO" id="GO:0006695">
    <property type="term" value="P:cholesterol biosynthetic process"/>
    <property type="evidence" value="ECO:0007669"/>
    <property type="project" value="UniProtKB-KW"/>
</dbReference>
<evidence type="ECO:0000256" key="6">
    <source>
        <dbReference type="ARBA" id="ARBA00022778"/>
    </source>
</evidence>
<protein>
    <recommendedName>
        <fullName evidence="18">7-dehydrocholesterol reductase</fullName>
        <ecNumber evidence="17">1.3.1.21</ecNumber>
    </recommendedName>
    <alternativeName>
        <fullName evidence="19">Sterol Delta(7)-reductase</fullName>
    </alternativeName>
</protein>
<dbReference type="Pfam" id="PF01222">
    <property type="entry name" value="ERG4_ERG24"/>
    <property type="match status" value="1"/>
</dbReference>
<evidence type="ECO:0000256" key="7">
    <source>
        <dbReference type="ARBA" id="ARBA00022824"/>
    </source>
</evidence>
<dbReference type="AlphaFoldDB" id="A0A9X0BAI4"/>
<keyword evidence="3 20" id="KW-0444">Lipid biosynthesis</keyword>
<dbReference type="Proteomes" id="UP001147747">
    <property type="component" value="Unassembled WGS sequence"/>
</dbReference>
<dbReference type="GO" id="GO:0005789">
    <property type="term" value="C:endoplasmic reticulum membrane"/>
    <property type="evidence" value="ECO:0007669"/>
    <property type="project" value="UniProtKB-SubCell"/>
</dbReference>
<proteinExistence type="inferred from homology"/>
<comment type="similarity">
    <text evidence="2 20">Belongs to the ERG4/ERG24 family.</text>
</comment>
<evidence type="ECO:0000256" key="9">
    <source>
        <dbReference type="ARBA" id="ARBA00022955"/>
    </source>
</evidence>
<dbReference type="PROSITE" id="PS01017">
    <property type="entry name" value="STEROL_REDUCT_1"/>
    <property type="match status" value="1"/>
</dbReference>
<keyword evidence="4" id="KW-0153">Cholesterol metabolism</keyword>
<keyword evidence="11 20" id="KW-0560">Oxidoreductase</keyword>
<evidence type="ECO:0000256" key="1">
    <source>
        <dbReference type="ARBA" id="ARBA00004477"/>
    </source>
</evidence>
<feature type="transmembrane region" description="Helical" evidence="20">
    <location>
        <begin position="284"/>
        <end position="302"/>
    </location>
</feature>
<comment type="caution">
    <text evidence="21">The sequence shown here is derived from an EMBL/GenBank/DDBJ whole genome shotgun (WGS) entry which is preliminary data.</text>
</comment>
<evidence type="ECO:0000256" key="2">
    <source>
        <dbReference type="ARBA" id="ARBA00005402"/>
    </source>
</evidence>
<feature type="transmembrane region" description="Helical" evidence="20">
    <location>
        <begin position="245"/>
        <end position="264"/>
    </location>
</feature>
<keyword evidence="12 20" id="KW-0756">Sterol biosynthesis</keyword>
<evidence type="ECO:0000313" key="22">
    <source>
        <dbReference type="Proteomes" id="UP001147747"/>
    </source>
</evidence>
<dbReference type="InterPro" id="IPR018083">
    <property type="entry name" value="Sterol_reductase_CS"/>
</dbReference>
<organism evidence="21 22">
    <name type="scientific">Penicillium cosmopolitanum</name>
    <dbReference type="NCBI Taxonomy" id="1131564"/>
    <lineage>
        <taxon>Eukaryota</taxon>
        <taxon>Fungi</taxon>
        <taxon>Dikarya</taxon>
        <taxon>Ascomycota</taxon>
        <taxon>Pezizomycotina</taxon>
        <taxon>Eurotiomycetes</taxon>
        <taxon>Eurotiomycetidae</taxon>
        <taxon>Eurotiales</taxon>
        <taxon>Aspergillaceae</taxon>
        <taxon>Penicillium</taxon>
    </lineage>
</organism>
<dbReference type="PANTHER" id="PTHR21257">
    <property type="entry name" value="DELTA(14)-STEROL REDUCTASE"/>
    <property type="match status" value="1"/>
</dbReference>
<keyword evidence="22" id="KW-1185">Reference proteome</keyword>
<evidence type="ECO:0000256" key="18">
    <source>
        <dbReference type="ARBA" id="ARBA00039984"/>
    </source>
</evidence>
<feature type="transmembrane region" description="Helical" evidence="20">
    <location>
        <begin position="35"/>
        <end position="58"/>
    </location>
</feature>
<keyword evidence="15 20" id="KW-1207">Sterol metabolism</keyword>
<keyword evidence="5 20" id="KW-0812">Transmembrane</keyword>
<evidence type="ECO:0000256" key="16">
    <source>
        <dbReference type="ARBA" id="ARBA00023221"/>
    </source>
</evidence>
<keyword evidence="14 20" id="KW-0472">Membrane</keyword>
<evidence type="ECO:0000256" key="15">
    <source>
        <dbReference type="ARBA" id="ARBA00023166"/>
    </source>
</evidence>
<name>A0A9X0BAI4_9EURO</name>
<keyword evidence="9 20" id="KW-0752">Steroid biosynthesis</keyword>
<evidence type="ECO:0000256" key="13">
    <source>
        <dbReference type="ARBA" id="ARBA00023098"/>
    </source>
</evidence>
<accession>A0A9X0BAI4</accession>
<evidence type="ECO:0000313" key="21">
    <source>
        <dbReference type="EMBL" id="KAJ5397800.1"/>
    </source>
</evidence>
<reference evidence="21" key="1">
    <citation type="submission" date="2022-12" db="EMBL/GenBank/DDBJ databases">
        <authorList>
            <person name="Petersen C."/>
        </authorList>
    </citation>
    <scope>NUCLEOTIDE SEQUENCE</scope>
    <source>
        <strain evidence="21">IBT 29677</strain>
    </source>
</reference>
<feature type="transmembrane region" description="Helical" evidence="20">
    <location>
        <begin position="128"/>
        <end position="153"/>
    </location>
</feature>
<evidence type="ECO:0000256" key="20">
    <source>
        <dbReference type="RuleBase" id="RU369120"/>
    </source>
</evidence>
<evidence type="ECO:0000256" key="8">
    <source>
        <dbReference type="ARBA" id="ARBA00022857"/>
    </source>
</evidence>
<evidence type="ECO:0000256" key="12">
    <source>
        <dbReference type="ARBA" id="ARBA00023011"/>
    </source>
</evidence>
<comment type="subcellular location">
    <subcellularLocation>
        <location evidence="1">Endoplasmic reticulum membrane</location>
        <topology evidence="1">Multi-pass membrane protein</topology>
    </subcellularLocation>
</comment>
<gene>
    <name evidence="21" type="ORF">N7509_005913</name>
</gene>
<dbReference type="PANTHER" id="PTHR21257:SF38">
    <property type="entry name" value="7-DEHYDROCHOLESTEROL REDUCTASE"/>
    <property type="match status" value="1"/>
</dbReference>
<dbReference type="EMBL" id="JAPZBU010000006">
    <property type="protein sequence ID" value="KAJ5397800.1"/>
    <property type="molecule type" value="Genomic_DNA"/>
</dbReference>